<gene>
    <name evidence="1" type="ORF">F7Q93_09735</name>
</gene>
<name>A0A643F1C7_9HYPH</name>
<evidence type="ECO:0000313" key="1">
    <source>
        <dbReference type="EMBL" id="KAB0571901.1"/>
    </source>
</evidence>
<accession>A0A643F1C7</accession>
<protein>
    <recommendedName>
        <fullName evidence="2">Head-tail adaptor protein</fullName>
    </recommendedName>
</protein>
<reference evidence="1" key="1">
    <citation type="submission" date="2019-09" db="EMBL/GenBank/DDBJ databases">
        <title>Draft genome sequences of 48 bacterial type strains from the CCUG.</title>
        <authorList>
            <person name="Tunovic T."/>
            <person name="Pineiro-Iglesias B."/>
            <person name="Unosson C."/>
            <person name="Inganas E."/>
            <person name="Ohlen M."/>
            <person name="Cardew S."/>
            <person name="Jensie-Markopoulos S."/>
            <person name="Salva-Serra F."/>
            <person name="Jaen-Luchoro D."/>
            <person name="Karlsson R."/>
            <person name="Svensson-Stadler L."/>
            <person name="Chun J."/>
            <person name="Moore E."/>
        </authorList>
    </citation>
    <scope>NUCLEOTIDE SEQUENCE</scope>
    <source>
        <strain evidence="1">CCUG 50899</strain>
    </source>
</reference>
<evidence type="ECO:0008006" key="2">
    <source>
        <dbReference type="Google" id="ProtNLM"/>
    </source>
</evidence>
<sequence length="127" mass="14133">MMPARYHRLRDRAMAVVDRAFAEPVRLSFFTAQGTTDPSRPIIEIEAVLRVGGGKSTTIGGSSKSSWRTRIVAQKSELHIDRTKYPTVTVRAKDKVRALARPGQPWFEVAAVDDRGETRLVLQLGEA</sequence>
<organism evidence="1">
    <name type="scientific">Brucella pituitosa</name>
    <dbReference type="NCBI Taxonomy" id="571256"/>
    <lineage>
        <taxon>Bacteria</taxon>
        <taxon>Pseudomonadati</taxon>
        <taxon>Pseudomonadota</taxon>
        <taxon>Alphaproteobacteria</taxon>
        <taxon>Hyphomicrobiales</taxon>
        <taxon>Brucellaceae</taxon>
        <taxon>Brucella/Ochrobactrum group</taxon>
        <taxon>Brucella</taxon>
    </lineage>
</organism>
<dbReference type="AlphaFoldDB" id="A0A643F1C7"/>
<proteinExistence type="predicted"/>
<comment type="caution">
    <text evidence="1">The sequence shown here is derived from an EMBL/GenBank/DDBJ whole genome shotgun (WGS) entry which is preliminary data.</text>
</comment>
<dbReference type="RefSeq" id="WP_012091776.1">
    <property type="nucleotide sequence ID" value="NZ_PYSY02000001.1"/>
</dbReference>
<dbReference type="EMBL" id="VZPE01000003">
    <property type="protein sequence ID" value="KAB0571901.1"/>
    <property type="molecule type" value="Genomic_DNA"/>
</dbReference>